<dbReference type="AlphaFoldDB" id="A0AAD9Y3S8"/>
<protein>
    <submittedName>
        <fullName evidence="1">Uncharacterized protein</fullName>
    </submittedName>
</protein>
<sequence length="70" mass="7748">MCCAVASGERRRKPRGLRHTILYTPSHSHEKPAVSTAILSTAQKLARYLVRSNVVGKFAEVVCLSRRALV</sequence>
<keyword evidence="2" id="KW-1185">Reference proteome</keyword>
<gene>
    <name evidence="1" type="ORF">CKAH01_08039</name>
</gene>
<dbReference type="EMBL" id="VYYT01000467">
    <property type="protein sequence ID" value="KAK2734366.1"/>
    <property type="molecule type" value="Genomic_DNA"/>
</dbReference>
<proteinExistence type="predicted"/>
<organism evidence="1 2">
    <name type="scientific">Colletotrichum kahawae</name>
    <name type="common">Coffee berry disease fungus</name>
    <dbReference type="NCBI Taxonomy" id="34407"/>
    <lineage>
        <taxon>Eukaryota</taxon>
        <taxon>Fungi</taxon>
        <taxon>Dikarya</taxon>
        <taxon>Ascomycota</taxon>
        <taxon>Pezizomycotina</taxon>
        <taxon>Sordariomycetes</taxon>
        <taxon>Hypocreomycetidae</taxon>
        <taxon>Glomerellales</taxon>
        <taxon>Glomerellaceae</taxon>
        <taxon>Colletotrichum</taxon>
        <taxon>Colletotrichum gloeosporioides species complex</taxon>
    </lineage>
</organism>
<reference evidence="1" key="1">
    <citation type="submission" date="2023-02" db="EMBL/GenBank/DDBJ databases">
        <title>Colletotrichum kahawae CIFC_Que2 genome sequencing and assembly.</title>
        <authorList>
            <person name="Baroncelli R."/>
        </authorList>
    </citation>
    <scope>NUCLEOTIDE SEQUENCE</scope>
    <source>
        <strain evidence="1">CIFC_Que2</strain>
    </source>
</reference>
<evidence type="ECO:0000313" key="2">
    <source>
        <dbReference type="Proteomes" id="UP001281614"/>
    </source>
</evidence>
<comment type="caution">
    <text evidence="1">The sequence shown here is derived from an EMBL/GenBank/DDBJ whole genome shotgun (WGS) entry which is preliminary data.</text>
</comment>
<evidence type="ECO:0000313" key="1">
    <source>
        <dbReference type="EMBL" id="KAK2734366.1"/>
    </source>
</evidence>
<dbReference type="Proteomes" id="UP001281614">
    <property type="component" value="Unassembled WGS sequence"/>
</dbReference>
<name>A0AAD9Y3S8_COLKA</name>
<accession>A0AAD9Y3S8</accession>